<keyword evidence="1" id="KW-0732">Signal</keyword>
<evidence type="ECO:0000313" key="4">
    <source>
        <dbReference type="Proteomes" id="UP000016568"/>
    </source>
</evidence>
<comment type="caution">
    <text evidence="3">The sequence shown here is derived from an EMBL/GenBank/DDBJ whole genome shotgun (WGS) entry which is preliminary data.</text>
</comment>
<accession>U2YM03</accession>
<evidence type="ECO:0000313" key="3">
    <source>
        <dbReference type="EMBL" id="GAD49715.1"/>
    </source>
</evidence>
<protein>
    <recommendedName>
        <fullName evidence="2">FMN-binding domain-containing protein</fullName>
    </recommendedName>
</protein>
<dbReference type="eggNOG" id="COG4659">
    <property type="taxonomic scope" value="Bacteria"/>
</dbReference>
<proteinExistence type="predicted"/>
<evidence type="ECO:0000259" key="2">
    <source>
        <dbReference type="SMART" id="SM00900"/>
    </source>
</evidence>
<name>U2YM03_9SPHN</name>
<dbReference type="EMBL" id="BASZ01000006">
    <property type="protein sequence ID" value="GAD49715.1"/>
    <property type="molecule type" value="Genomic_DNA"/>
</dbReference>
<dbReference type="GO" id="GO:0010181">
    <property type="term" value="F:FMN binding"/>
    <property type="evidence" value="ECO:0007669"/>
    <property type="project" value="InterPro"/>
</dbReference>
<gene>
    <name evidence="3" type="ORF">NT2_06_01550</name>
</gene>
<reference evidence="3 4" key="1">
    <citation type="submission" date="2013-09" db="EMBL/GenBank/DDBJ databases">
        <title>Whole genome shotgun sequence of Novosphingobium tardaugens NBRC 16725.</title>
        <authorList>
            <person name="Isaki S."/>
            <person name="Hosoyama A."/>
            <person name="Tsuchikane K."/>
            <person name="Katsumata H."/>
            <person name="Ando Y."/>
            <person name="Yamazaki S."/>
            <person name="Fujita N."/>
        </authorList>
    </citation>
    <scope>NUCLEOTIDE SEQUENCE [LARGE SCALE GENOMIC DNA]</scope>
    <source>
        <strain evidence="3 4">NBRC 16725</strain>
    </source>
</reference>
<organism evidence="3 4">
    <name type="scientific">Caenibius tardaugens NBRC 16725</name>
    <dbReference type="NCBI Taxonomy" id="1219035"/>
    <lineage>
        <taxon>Bacteria</taxon>
        <taxon>Pseudomonadati</taxon>
        <taxon>Pseudomonadota</taxon>
        <taxon>Alphaproteobacteria</taxon>
        <taxon>Sphingomonadales</taxon>
        <taxon>Erythrobacteraceae</taxon>
        <taxon>Caenibius</taxon>
    </lineage>
</organism>
<feature type="chain" id="PRO_5030177756" description="FMN-binding domain-containing protein" evidence="1">
    <location>
        <begin position="25"/>
        <end position="182"/>
    </location>
</feature>
<dbReference type="KEGG" id="ntd:EGO55_18620"/>
<keyword evidence="4" id="KW-1185">Reference proteome</keyword>
<dbReference type="RefSeq" id="WP_021690620.1">
    <property type="nucleotide sequence ID" value="NZ_BASZ01000006.1"/>
</dbReference>
<dbReference type="GO" id="GO:0016020">
    <property type="term" value="C:membrane"/>
    <property type="evidence" value="ECO:0007669"/>
    <property type="project" value="InterPro"/>
</dbReference>
<evidence type="ECO:0000256" key="1">
    <source>
        <dbReference type="SAM" id="SignalP"/>
    </source>
</evidence>
<sequence length="182" mass="19741">MSNRNWSHLIAVPVLVATAAPASATDYLSVADAQHALIPQAQSFVPFPVTLSPAQLGQIRKLSGVPQRTSQPSIWRAMQGRTTLGWVLVDEVVGKHEFITYATAISPDGHVLGVEILNYRESHGGEVRNLAWRARFRGKTLGDKFKLNQDIPNISGATLSCRNITDGVKRLLAIHSLVLAAA</sequence>
<dbReference type="AlphaFoldDB" id="U2YM03"/>
<dbReference type="InterPro" id="IPR007329">
    <property type="entry name" value="FMN-bd"/>
</dbReference>
<feature type="signal peptide" evidence="1">
    <location>
        <begin position="1"/>
        <end position="24"/>
    </location>
</feature>
<dbReference type="OrthoDB" id="9778782at2"/>
<dbReference type="Pfam" id="PF04205">
    <property type="entry name" value="FMN_bind"/>
    <property type="match status" value="1"/>
</dbReference>
<feature type="domain" description="FMN-binding" evidence="2">
    <location>
        <begin position="94"/>
        <end position="175"/>
    </location>
</feature>
<dbReference type="Proteomes" id="UP000016568">
    <property type="component" value="Unassembled WGS sequence"/>
</dbReference>
<dbReference type="SMART" id="SM00900">
    <property type="entry name" value="FMN_bind"/>
    <property type="match status" value="1"/>
</dbReference>